<dbReference type="InterPro" id="IPR016040">
    <property type="entry name" value="NAD(P)-bd_dom"/>
</dbReference>
<dbReference type="EMBL" id="JALJOT010000013">
    <property type="protein sequence ID" value="KAK9904220.1"/>
    <property type="molecule type" value="Genomic_DNA"/>
</dbReference>
<evidence type="ECO:0000313" key="2">
    <source>
        <dbReference type="EMBL" id="KAK9904220.1"/>
    </source>
</evidence>
<comment type="caution">
    <text evidence="2">The sequence shown here is derived from an EMBL/GenBank/DDBJ whole genome shotgun (WGS) entry which is preliminary data.</text>
</comment>
<feature type="domain" description="NAD(P)-binding" evidence="1">
    <location>
        <begin position="92"/>
        <end position="283"/>
    </location>
</feature>
<keyword evidence="3" id="KW-1185">Reference proteome</keyword>
<dbReference type="InterPro" id="IPR036291">
    <property type="entry name" value="NAD(P)-bd_dom_sf"/>
</dbReference>
<evidence type="ECO:0000259" key="1">
    <source>
        <dbReference type="Pfam" id="PF13460"/>
    </source>
</evidence>
<dbReference type="Gene3D" id="3.40.50.720">
    <property type="entry name" value="NAD(P)-binding Rossmann-like Domain"/>
    <property type="match status" value="1"/>
</dbReference>
<gene>
    <name evidence="2" type="ORF">WJX75_007118</name>
</gene>
<evidence type="ECO:0000313" key="3">
    <source>
        <dbReference type="Proteomes" id="UP001491310"/>
    </source>
</evidence>
<sequence>MDAIIVINTSPGHLNCTCYHGHTRSHLKYSNRNLIFRSKGPPRSPCRTLCRSSALRVEEDLTPADGEVVPIVSPRLTSSSSAFSDLRAFVAGATGGTGRAIVQRLVAENIPVRALVRDTGKAAGVLPLNVELIKGDVYQFSTLQQALGDCNVVLVATGSRPALDPFGPFNIDYQGTANLVEVARRAGVNKFVLVSSIGADEPFFPLNLLFGVLFWKKRGEEALQRSGLQYTIVRPGGLTDTPRQGQAPGGIIMEGPNTFGLPPKKSPGSILRSQVADICVDSLVLPEAANKVVEVITAPQEPNRTRFRHTLLDVNMPSV</sequence>
<reference evidence="2 3" key="1">
    <citation type="journal article" date="2024" name="Nat. Commun.">
        <title>Phylogenomics reveals the evolutionary origins of lichenization in chlorophyte algae.</title>
        <authorList>
            <person name="Puginier C."/>
            <person name="Libourel C."/>
            <person name="Otte J."/>
            <person name="Skaloud P."/>
            <person name="Haon M."/>
            <person name="Grisel S."/>
            <person name="Petersen M."/>
            <person name="Berrin J.G."/>
            <person name="Delaux P.M."/>
            <person name="Dal Grande F."/>
            <person name="Keller J."/>
        </authorList>
    </citation>
    <scope>NUCLEOTIDE SEQUENCE [LARGE SCALE GENOMIC DNA]</scope>
    <source>
        <strain evidence="2 3">SAG 216-7</strain>
    </source>
</reference>
<dbReference type="Proteomes" id="UP001491310">
    <property type="component" value="Unassembled WGS sequence"/>
</dbReference>
<protein>
    <recommendedName>
        <fullName evidence="1">NAD(P)-binding domain-containing protein</fullName>
    </recommendedName>
</protein>
<dbReference type="PANTHER" id="PTHR15020">
    <property type="entry name" value="FLAVIN REDUCTASE-RELATED"/>
    <property type="match status" value="1"/>
</dbReference>
<dbReference type="SUPFAM" id="SSF51735">
    <property type="entry name" value="NAD(P)-binding Rossmann-fold domains"/>
    <property type="match status" value="1"/>
</dbReference>
<organism evidence="2 3">
    <name type="scientific">Coccomyxa subellipsoidea</name>
    <dbReference type="NCBI Taxonomy" id="248742"/>
    <lineage>
        <taxon>Eukaryota</taxon>
        <taxon>Viridiplantae</taxon>
        <taxon>Chlorophyta</taxon>
        <taxon>core chlorophytes</taxon>
        <taxon>Trebouxiophyceae</taxon>
        <taxon>Trebouxiophyceae incertae sedis</taxon>
        <taxon>Coccomyxaceae</taxon>
        <taxon>Coccomyxa</taxon>
    </lineage>
</organism>
<name>A0ABR2YFM2_9CHLO</name>
<proteinExistence type="predicted"/>
<dbReference type="PANTHER" id="PTHR15020:SF42">
    <property type="entry name" value="NAD(P)-BINDING DOMAIN-CONTAINING PROTEIN"/>
    <property type="match status" value="1"/>
</dbReference>
<dbReference type="CDD" id="cd05243">
    <property type="entry name" value="SDR_a5"/>
    <property type="match status" value="1"/>
</dbReference>
<accession>A0ABR2YFM2</accession>
<dbReference type="Pfam" id="PF13460">
    <property type="entry name" value="NAD_binding_10"/>
    <property type="match status" value="1"/>
</dbReference>